<dbReference type="GO" id="GO:0000184">
    <property type="term" value="P:nuclear-transcribed mRNA catabolic process, nonsense-mediated decay"/>
    <property type="evidence" value="ECO:0007669"/>
    <property type="project" value="UniProtKB-UniRule"/>
</dbReference>
<sequence length="452" mass="52525">MASEKHFDLPFDDFQSYFGSYVLSQKIVIVSLIGKSNWVEGMKSFGGVDKVFRFRKPEDSSQCDSNGMSQIEGRYVVDEKVLYLNLVGPWNANRLNTVWKQVIQDMKEMGFLHCWNAHTNICARALLFIFTMSHIVIIDHPSHTPDHSTLQLLKLLSYVRPKYQVLQTNLLTRIMDFKDEWFFQGRLCSPRLLFVLACPPDILFEETEEEQIQRIKRIERAIEDRIYMILRKSRIVKYVCNRAFYSIAPNDEFVFVENPPPEEPVDQLEKFLLDVPVKDESDSDEEEMYLHDFSTMKKGHTFQQFLQKHITKAHNEGFYDNMGKYTHVKPFFQRPTLKTWFEAANAILHDPDIGIGNELSVFPAMDSLTSPETHLSGGTSRSQATAPLAMAMYQSSRSQRLNPPFRDRQGPLMKLSRPDKKEDKRKLQIHKRRTKKASPERSSIPSGRQSKT</sequence>
<comment type="similarity">
    <text evidence="1 4">Belongs to the SMG8 family.</text>
</comment>
<feature type="compositionally biased region" description="Basic residues" evidence="5">
    <location>
        <begin position="427"/>
        <end position="436"/>
    </location>
</feature>
<dbReference type="InterPro" id="IPR019354">
    <property type="entry name" value="SMG8-like"/>
</dbReference>
<dbReference type="PANTHER" id="PTHR13091">
    <property type="entry name" value="AMPLIFIED IN BREAST CANCER 2-RELATED"/>
    <property type="match status" value="1"/>
</dbReference>
<organism evidence="7">
    <name type="scientific">Lygus hesperus</name>
    <name type="common">Western plant bug</name>
    <dbReference type="NCBI Taxonomy" id="30085"/>
    <lineage>
        <taxon>Eukaryota</taxon>
        <taxon>Metazoa</taxon>
        <taxon>Ecdysozoa</taxon>
        <taxon>Arthropoda</taxon>
        <taxon>Hexapoda</taxon>
        <taxon>Insecta</taxon>
        <taxon>Pterygota</taxon>
        <taxon>Neoptera</taxon>
        <taxon>Paraneoptera</taxon>
        <taxon>Hemiptera</taxon>
        <taxon>Heteroptera</taxon>
        <taxon>Panheteroptera</taxon>
        <taxon>Cimicomorpha</taxon>
        <taxon>Miridae</taxon>
        <taxon>Mirini</taxon>
        <taxon>Lygus</taxon>
    </lineage>
</organism>
<evidence type="ECO:0000256" key="4">
    <source>
        <dbReference type="RuleBase" id="RU367133"/>
    </source>
</evidence>
<dbReference type="EMBL" id="GBHO01009833">
    <property type="protein sequence ID" value="JAG33771.1"/>
    <property type="molecule type" value="Transcribed_RNA"/>
</dbReference>
<feature type="compositionally biased region" description="Basic and acidic residues" evidence="5">
    <location>
        <begin position="416"/>
        <end position="426"/>
    </location>
</feature>
<evidence type="ECO:0000256" key="3">
    <source>
        <dbReference type="ARBA" id="ARBA00029509"/>
    </source>
</evidence>
<feature type="compositionally biased region" description="Polar residues" evidence="5">
    <location>
        <begin position="440"/>
        <end position="452"/>
    </location>
</feature>
<evidence type="ECO:0000313" key="7">
    <source>
        <dbReference type="EMBL" id="JAG33771.1"/>
    </source>
</evidence>
<evidence type="ECO:0000256" key="2">
    <source>
        <dbReference type="ARBA" id="ARBA00023161"/>
    </source>
</evidence>
<comment type="function">
    <text evidence="4">Involved in nonsense-mediated decay (NMD) of mRNAs containing premature stop codons.</text>
</comment>
<evidence type="ECO:0000256" key="1">
    <source>
        <dbReference type="ARBA" id="ARBA00006443"/>
    </source>
</evidence>
<dbReference type="AlphaFoldDB" id="A0A0A9YQ54"/>
<reference evidence="7" key="2">
    <citation type="submission" date="2014-07" db="EMBL/GenBank/DDBJ databases">
        <authorList>
            <person name="Hull J."/>
        </authorList>
    </citation>
    <scope>NUCLEOTIDE SEQUENCE</scope>
</reference>
<dbReference type="Pfam" id="PF10220">
    <property type="entry name" value="Smg8_Smg9"/>
    <property type="match status" value="1"/>
</dbReference>
<proteinExistence type="inferred from homology"/>
<evidence type="ECO:0000256" key="5">
    <source>
        <dbReference type="SAM" id="MobiDB-lite"/>
    </source>
</evidence>
<keyword evidence="2 4" id="KW-0866">Nonsense-mediated mRNA decay</keyword>
<evidence type="ECO:0000313" key="6">
    <source>
        <dbReference type="EMBL" id="JAG30522.1"/>
    </source>
</evidence>
<evidence type="ECO:0000313" key="8">
    <source>
        <dbReference type="EMBL" id="JAG33773.1"/>
    </source>
</evidence>
<gene>
    <name evidence="8" type="ORF">CM83_62066</name>
    <name evidence="7" type="ORF">CM83_62067</name>
    <name evidence="6" type="ORF">CM83_62068</name>
</gene>
<feature type="region of interest" description="Disordered" evidence="5">
    <location>
        <begin position="393"/>
        <end position="452"/>
    </location>
</feature>
<dbReference type="EMBL" id="GBHO01009831">
    <property type="protein sequence ID" value="JAG33773.1"/>
    <property type="molecule type" value="Transcribed_RNA"/>
</dbReference>
<name>A0A0A9YQ54_LYGHE</name>
<reference evidence="7" key="1">
    <citation type="journal article" date="2014" name="PLoS ONE">
        <title>Transcriptome-Based Identification of ABC Transporters in the Western Tarnished Plant Bug Lygus hesperus.</title>
        <authorList>
            <person name="Hull J.J."/>
            <person name="Chaney K."/>
            <person name="Geib S.M."/>
            <person name="Fabrick J.A."/>
            <person name="Brent C.S."/>
            <person name="Walsh D."/>
            <person name="Lavine L.C."/>
        </authorList>
    </citation>
    <scope>NUCLEOTIDE SEQUENCE</scope>
</reference>
<accession>A0A0A9YQ54</accession>
<dbReference type="EMBL" id="GBHO01013082">
    <property type="protein sequence ID" value="JAG30522.1"/>
    <property type="molecule type" value="Transcribed_RNA"/>
</dbReference>
<protein>
    <recommendedName>
        <fullName evidence="3 4">Nonsense-mediated mRNA decay factor SMG8</fullName>
    </recommendedName>
</protein>
<dbReference type="PANTHER" id="PTHR13091:SF0">
    <property type="entry name" value="NONSENSE-MEDIATED MRNA DECAY FACTOR SMG8"/>
    <property type="match status" value="1"/>
</dbReference>